<dbReference type="RefSeq" id="WP_012675943.1">
    <property type="nucleotide sequence ID" value="NC_012440.1"/>
</dbReference>
<evidence type="ECO:0000256" key="1">
    <source>
        <dbReference type="SAM" id="Coils"/>
    </source>
</evidence>
<dbReference type="eggNOG" id="COG2433">
    <property type="taxonomic scope" value="Bacteria"/>
</dbReference>
<dbReference type="EMBL" id="CP001230">
    <property type="protein sequence ID" value="ACO03704.1"/>
    <property type="molecule type" value="Genomic_DNA"/>
</dbReference>
<keyword evidence="1" id="KW-0175">Coiled coil</keyword>
<evidence type="ECO:0000256" key="2">
    <source>
        <dbReference type="SAM" id="SignalP"/>
    </source>
</evidence>
<sequence>MNKKLVSAVLLLSSAAFGQTVEEKIKELEQQQQQIIDEIAQLREEITIPELKPQTFSGMGYAASKVYFSPQGLSIGGYGEIIYMNYQSSSKKDKTDMYRFIPYIGYKFTDSIILNAEIEFEHGANTERGGEVTVEFLYLDFLFNENFNLRLGNFLIPVGITNLLHEPIFFNSVNRPEVETKIIPSTWNENGVMLFSSKDDWNYYLAVVNGFHATKKGEIGFTSDKWVRNGRQAGANAVAEDFAVVGRIDYTAVDGLFLGASVYHGNSGQGERYNGEKIDGTVTIYEIHGKYRFKEFELTGIYVSGSLSDADKISLYNGEVIGKNVYGYYLNLAYDVAQKLGKDFNLPVFVRYERYNTQDKVPSGFTADPNNDKTVWTVGINYRPIPNVVLKADYQFRDNKGSGEADIFELGLGFIF</sequence>
<keyword evidence="4" id="KW-1185">Reference proteome</keyword>
<dbReference type="Proteomes" id="UP000001366">
    <property type="component" value="Chromosome"/>
</dbReference>
<dbReference type="Pfam" id="PF07642">
    <property type="entry name" value="BBP2"/>
    <property type="match status" value="1"/>
</dbReference>
<evidence type="ECO:0000313" key="4">
    <source>
        <dbReference type="Proteomes" id="UP000001366"/>
    </source>
</evidence>
<name>C0QQV7_PERMH</name>
<dbReference type="KEGG" id="pmx:PERMA_1280"/>
<proteinExistence type="predicted"/>
<feature type="coiled-coil region" evidence="1">
    <location>
        <begin position="18"/>
        <end position="45"/>
    </location>
</feature>
<dbReference type="PaxDb" id="123214-PERMA_1280"/>
<dbReference type="InterPro" id="IPR011486">
    <property type="entry name" value="BBP2"/>
</dbReference>
<dbReference type="SUPFAM" id="SSF56935">
    <property type="entry name" value="Porins"/>
    <property type="match status" value="1"/>
</dbReference>
<feature type="signal peptide" evidence="2">
    <location>
        <begin position="1"/>
        <end position="18"/>
    </location>
</feature>
<accession>C0QQV7</accession>
<protein>
    <submittedName>
        <fullName evidence="3">Phosphate-selective porin O and P superfamily protein</fullName>
    </submittedName>
</protein>
<gene>
    <name evidence="3" type="ordered locus">PERMA_1280</name>
</gene>
<organism evidence="3 4">
    <name type="scientific">Persephonella marina (strain DSM 14350 / EX-H1)</name>
    <dbReference type="NCBI Taxonomy" id="123214"/>
    <lineage>
        <taxon>Bacteria</taxon>
        <taxon>Pseudomonadati</taxon>
        <taxon>Aquificota</taxon>
        <taxon>Aquificia</taxon>
        <taxon>Aquificales</taxon>
        <taxon>Hydrogenothermaceae</taxon>
        <taxon>Persephonella</taxon>
    </lineage>
</organism>
<dbReference type="InterPro" id="IPR023614">
    <property type="entry name" value="Porin_dom_sf"/>
</dbReference>
<evidence type="ECO:0000313" key="3">
    <source>
        <dbReference type="EMBL" id="ACO03704.1"/>
    </source>
</evidence>
<dbReference type="HOGENOM" id="CLU_041653_0_0_0"/>
<dbReference type="STRING" id="123214.PERMA_1280"/>
<feature type="chain" id="PRO_5002902523" evidence="2">
    <location>
        <begin position="19"/>
        <end position="416"/>
    </location>
</feature>
<keyword evidence="2" id="KW-0732">Signal</keyword>
<reference evidence="3 4" key="1">
    <citation type="journal article" date="2009" name="J. Bacteriol.">
        <title>Complete and draft genome sequences of six members of the Aquificales.</title>
        <authorList>
            <person name="Reysenbach A.L."/>
            <person name="Hamamura N."/>
            <person name="Podar M."/>
            <person name="Griffiths E."/>
            <person name="Ferreira S."/>
            <person name="Hochstein R."/>
            <person name="Heidelberg J."/>
            <person name="Johnson J."/>
            <person name="Mead D."/>
            <person name="Pohorille A."/>
            <person name="Sarmiento M."/>
            <person name="Schweighofer K."/>
            <person name="Seshadri R."/>
            <person name="Voytek M.A."/>
        </authorList>
    </citation>
    <scope>NUCLEOTIDE SEQUENCE [LARGE SCALE GENOMIC DNA]</scope>
    <source>
        <strain evidence="4">DSM 14350 / EX-H1</strain>
    </source>
</reference>
<dbReference type="OrthoDB" id="9768080at2"/>
<dbReference type="AlphaFoldDB" id="C0QQV7"/>
<dbReference type="Gene3D" id="2.40.160.10">
    <property type="entry name" value="Porin"/>
    <property type="match status" value="1"/>
</dbReference>